<dbReference type="Proteomes" id="UP001176883">
    <property type="component" value="Unassembled WGS sequence"/>
</dbReference>
<evidence type="ECO:0000256" key="2">
    <source>
        <dbReference type="SAM" id="SignalP"/>
    </source>
</evidence>
<proteinExistence type="predicted"/>
<feature type="compositionally biased region" description="Polar residues" evidence="1">
    <location>
        <begin position="25"/>
        <end position="37"/>
    </location>
</feature>
<feature type="signal peptide" evidence="2">
    <location>
        <begin position="1"/>
        <end position="20"/>
    </location>
</feature>
<dbReference type="EMBL" id="JAUOEK010000069">
    <property type="protein sequence ID" value="MDO5969311.1"/>
    <property type="molecule type" value="Genomic_DNA"/>
</dbReference>
<comment type="caution">
    <text evidence="3">The sequence shown here is derived from an EMBL/GenBank/DDBJ whole genome shotgun (WGS) entry which is preliminary data.</text>
</comment>
<dbReference type="RefSeq" id="WP_303277000.1">
    <property type="nucleotide sequence ID" value="NZ_JAUOEK010000069.1"/>
</dbReference>
<feature type="chain" id="PRO_5045055248" description="Secreted protein" evidence="2">
    <location>
        <begin position="21"/>
        <end position="52"/>
    </location>
</feature>
<evidence type="ECO:0000313" key="3">
    <source>
        <dbReference type="EMBL" id="MDO5969311.1"/>
    </source>
</evidence>
<organism evidence="3 4">
    <name type="scientific">Flavivirga aquimarina</name>
    <dbReference type="NCBI Taxonomy" id="2027862"/>
    <lineage>
        <taxon>Bacteria</taxon>
        <taxon>Pseudomonadati</taxon>
        <taxon>Bacteroidota</taxon>
        <taxon>Flavobacteriia</taxon>
        <taxon>Flavobacteriales</taxon>
        <taxon>Flavobacteriaceae</taxon>
        <taxon>Flavivirga</taxon>
    </lineage>
</organism>
<feature type="region of interest" description="Disordered" evidence="1">
    <location>
        <begin position="25"/>
        <end position="52"/>
    </location>
</feature>
<protein>
    <recommendedName>
        <fullName evidence="5">Secreted protein</fullName>
    </recommendedName>
</protein>
<sequence length="52" mass="5625">MIKSSVLFTLICLLTLGMVATSCSTEDNLTETPTYTTGGELDDPVEPDRDDD</sequence>
<reference evidence="3" key="1">
    <citation type="submission" date="2023-07" db="EMBL/GenBank/DDBJ databases">
        <title>Two novel species in the genus Flavivirga.</title>
        <authorList>
            <person name="Kwon K."/>
        </authorList>
    </citation>
    <scope>NUCLEOTIDE SEQUENCE</scope>
    <source>
        <strain evidence="3">KCTC 52353</strain>
    </source>
</reference>
<name>A0ABT8W894_9FLAO</name>
<keyword evidence="4" id="KW-1185">Reference proteome</keyword>
<evidence type="ECO:0008006" key="5">
    <source>
        <dbReference type="Google" id="ProtNLM"/>
    </source>
</evidence>
<feature type="compositionally biased region" description="Acidic residues" evidence="1">
    <location>
        <begin position="40"/>
        <end position="52"/>
    </location>
</feature>
<keyword evidence="2" id="KW-0732">Signal</keyword>
<dbReference type="PROSITE" id="PS51257">
    <property type="entry name" value="PROKAR_LIPOPROTEIN"/>
    <property type="match status" value="1"/>
</dbReference>
<gene>
    <name evidence="3" type="ORF">Q4Q35_05785</name>
</gene>
<evidence type="ECO:0000313" key="4">
    <source>
        <dbReference type="Proteomes" id="UP001176883"/>
    </source>
</evidence>
<evidence type="ECO:0000256" key="1">
    <source>
        <dbReference type="SAM" id="MobiDB-lite"/>
    </source>
</evidence>
<accession>A0ABT8W894</accession>